<feature type="region of interest" description="Disordered" evidence="1">
    <location>
        <begin position="58"/>
        <end position="89"/>
    </location>
</feature>
<accession>A0A409X431</accession>
<keyword evidence="3" id="KW-1185">Reference proteome</keyword>
<sequence length="258" mass="28398">MSHTNSTSPSRSSRVAVKGRAAFDLDNQTMLKGAISNPGQLLSGDFFGSVSESQWYDTSDNEALDTSRPASTERPYQTPNTESGSSGFRRGEESFNAIMQVLMNLYKMYGSAGLSHEQYDELRLLIDWFKPRSESQRLANSASSASGSTSKPPKKRVAVKFKSTANTNNQRSFHGVRITGGTAGVNVPRSYHSEARNYGSPWTYASNTPVLQNLFPPSMMNGINVNSGNINTVTHINSGNHYRRAVHPPFKGDLRQHE</sequence>
<dbReference type="Proteomes" id="UP000283269">
    <property type="component" value="Unassembled WGS sequence"/>
</dbReference>
<organism evidence="2 3">
    <name type="scientific">Psilocybe cyanescens</name>
    <dbReference type="NCBI Taxonomy" id="93625"/>
    <lineage>
        <taxon>Eukaryota</taxon>
        <taxon>Fungi</taxon>
        <taxon>Dikarya</taxon>
        <taxon>Basidiomycota</taxon>
        <taxon>Agaricomycotina</taxon>
        <taxon>Agaricomycetes</taxon>
        <taxon>Agaricomycetidae</taxon>
        <taxon>Agaricales</taxon>
        <taxon>Agaricineae</taxon>
        <taxon>Strophariaceae</taxon>
        <taxon>Psilocybe</taxon>
    </lineage>
</organism>
<name>A0A409X431_PSICY</name>
<proteinExistence type="predicted"/>
<reference evidence="2 3" key="1">
    <citation type="journal article" date="2018" name="Evol. Lett.">
        <title>Horizontal gene cluster transfer increased hallucinogenic mushroom diversity.</title>
        <authorList>
            <person name="Reynolds H.T."/>
            <person name="Vijayakumar V."/>
            <person name="Gluck-Thaler E."/>
            <person name="Korotkin H.B."/>
            <person name="Matheny P.B."/>
            <person name="Slot J.C."/>
        </authorList>
    </citation>
    <scope>NUCLEOTIDE SEQUENCE [LARGE SCALE GENOMIC DNA]</scope>
    <source>
        <strain evidence="2 3">2631</strain>
    </source>
</reference>
<dbReference type="InParanoid" id="A0A409X431"/>
<comment type="caution">
    <text evidence="2">The sequence shown here is derived from an EMBL/GenBank/DDBJ whole genome shotgun (WGS) entry which is preliminary data.</text>
</comment>
<dbReference type="AlphaFoldDB" id="A0A409X431"/>
<evidence type="ECO:0000313" key="3">
    <source>
        <dbReference type="Proteomes" id="UP000283269"/>
    </source>
</evidence>
<evidence type="ECO:0000313" key="2">
    <source>
        <dbReference type="EMBL" id="PPQ85509.1"/>
    </source>
</evidence>
<feature type="compositionally biased region" description="Polar residues" evidence="1">
    <location>
        <begin position="68"/>
        <end position="81"/>
    </location>
</feature>
<evidence type="ECO:0000256" key="1">
    <source>
        <dbReference type="SAM" id="MobiDB-lite"/>
    </source>
</evidence>
<protein>
    <submittedName>
        <fullName evidence="2">Uncharacterized protein</fullName>
    </submittedName>
</protein>
<dbReference type="EMBL" id="NHYD01002702">
    <property type="protein sequence ID" value="PPQ85509.1"/>
    <property type="molecule type" value="Genomic_DNA"/>
</dbReference>
<gene>
    <name evidence="2" type="ORF">CVT25_006589</name>
</gene>